<evidence type="ECO:0000313" key="2">
    <source>
        <dbReference type="Proteomes" id="UP000284908"/>
    </source>
</evidence>
<dbReference type="InterPro" id="IPR010862">
    <property type="entry name" value="DUF1493"/>
</dbReference>
<protein>
    <submittedName>
        <fullName evidence="1">DUF1493 family protein</fullName>
    </submittedName>
</protein>
<keyword evidence="2" id="KW-1185">Reference proteome</keyword>
<name>A0A419NBT3_9GAMM</name>
<dbReference type="Proteomes" id="UP000284908">
    <property type="component" value="Unassembled WGS sequence"/>
</dbReference>
<organism evidence="1 2">
    <name type="scientific">Rahnella woolbedingensis</name>
    <dbReference type="NCBI Taxonomy" id="1510574"/>
    <lineage>
        <taxon>Bacteria</taxon>
        <taxon>Pseudomonadati</taxon>
        <taxon>Pseudomonadota</taxon>
        <taxon>Gammaproteobacteria</taxon>
        <taxon>Enterobacterales</taxon>
        <taxon>Yersiniaceae</taxon>
        <taxon>Rahnella</taxon>
    </lineage>
</organism>
<comment type="caution">
    <text evidence="1">The sequence shown here is derived from an EMBL/GenBank/DDBJ whole genome shotgun (WGS) entry which is preliminary data.</text>
</comment>
<sequence length="108" mass="12712">MVDNVEQQIYDFIRPYAGTYLFNIKKVELTPDTDLDTDLSIDEYEIDDLMNEYFAKFNVEKSNYSTQTYYPDVRVSWNPFKKVVPVQVPDFTIGMLIESAKAGKWLYD</sequence>
<accession>A0A419NBT3</accession>
<dbReference type="RefSeq" id="WP_120131988.1">
    <property type="nucleotide sequence ID" value="NZ_RAHH01000006.1"/>
</dbReference>
<reference evidence="1 2" key="1">
    <citation type="submission" date="2018-09" db="EMBL/GenBank/DDBJ databases">
        <authorList>
            <person name="Le Fleche-Mateos A."/>
        </authorList>
    </citation>
    <scope>NUCLEOTIDE SEQUENCE [LARGE SCALE GENOMIC DNA]</scope>
    <source>
        <strain evidence="1 2">DSM 27399</strain>
    </source>
</reference>
<dbReference type="OrthoDB" id="6476622at2"/>
<evidence type="ECO:0000313" key="1">
    <source>
        <dbReference type="EMBL" id="RJT45756.1"/>
    </source>
</evidence>
<proteinExistence type="predicted"/>
<gene>
    <name evidence="1" type="ORF">D6C13_06470</name>
</gene>
<dbReference type="EMBL" id="RAHH01000006">
    <property type="protein sequence ID" value="RJT45756.1"/>
    <property type="molecule type" value="Genomic_DNA"/>
</dbReference>
<dbReference type="Pfam" id="PF07377">
    <property type="entry name" value="DUF1493"/>
    <property type="match status" value="1"/>
</dbReference>
<dbReference type="AlphaFoldDB" id="A0A419NBT3"/>